<comment type="caution">
    <text evidence="2">The sequence shown here is derived from an EMBL/GenBank/DDBJ whole genome shotgun (WGS) entry which is preliminary data.</text>
</comment>
<dbReference type="OrthoDB" id="9801841at2"/>
<dbReference type="AlphaFoldDB" id="A0A347ZQR0"/>
<keyword evidence="3" id="KW-1185">Reference proteome</keyword>
<dbReference type="Proteomes" id="UP000256388">
    <property type="component" value="Unassembled WGS sequence"/>
</dbReference>
<protein>
    <submittedName>
        <fullName evidence="2">Zinc ribbon protein</fullName>
    </submittedName>
</protein>
<proteinExistence type="predicted"/>
<feature type="domain" description="Putative zinc-ribbon" evidence="1">
    <location>
        <begin position="56"/>
        <end position="77"/>
    </location>
</feature>
<dbReference type="Pfam" id="PF13248">
    <property type="entry name" value="Zn_ribbon_3"/>
    <property type="match status" value="1"/>
</dbReference>
<dbReference type="InterPro" id="IPR059113">
    <property type="entry name" value="Znf_ribbon"/>
</dbReference>
<organism evidence="2 3">
    <name type="scientific">Pelolinea submarina</name>
    <dbReference type="NCBI Taxonomy" id="913107"/>
    <lineage>
        <taxon>Bacteria</taxon>
        <taxon>Bacillati</taxon>
        <taxon>Chloroflexota</taxon>
        <taxon>Anaerolineae</taxon>
        <taxon>Anaerolineales</taxon>
        <taxon>Anaerolineaceae</taxon>
        <taxon>Pelolinea</taxon>
    </lineage>
</organism>
<dbReference type="EMBL" id="QUMS01000001">
    <property type="protein sequence ID" value="REG11803.1"/>
    <property type="molecule type" value="Genomic_DNA"/>
</dbReference>
<reference evidence="2 3" key="1">
    <citation type="submission" date="2018-08" db="EMBL/GenBank/DDBJ databases">
        <title>Genomic Encyclopedia of Type Strains, Phase IV (KMG-IV): sequencing the most valuable type-strain genomes for metagenomic binning, comparative biology and taxonomic classification.</title>
        <authorList>
            <person name="Goeker M."/>
        </authorList>
    </citation>
    <scope>NUCLEOTIDE SEQUENCE [LARGE SCALE GENOMIC DNA]</scope>
    <source>
        <strain evidence="2 3">DSM 23923</strain>
    </source>
</reference>
<sequence>MDIGTLLLILAIATLTAAFILQPLFARRKPQRDELIAHWVEELGREHTEAESGAICPQCGQSVHAGDRFCASCGTRLKED</sequence>
<dbReference type="RefSeq" id="WP_116224919.1">
    <property type="nucleotide sequence ID" value="NZ_AP018437.1"/>
</dbReference>
<gene>
    <name evidence="2" type="ORF">DFR64_1696</name>
</gene>
<evidence type="ECO:0000313" key="2">
    <source>
        <dbReference type="EMBL" id="REG11803.1"/>
    </source>
</evidence>
<name>A0A347ZQR0_9CHLR</name>
<evidence type="ECO:0000313" key="3">
    <source>
        <dbReference type="Proteomes" id="UP000256388"/>
    </source>
</evidence>
<accession>A0A347ZQR0</accession>
<evidence type="ECO:0000259" key="1">
    <source>
        <dbReference type="Pfam" id="PF13248"/>
    </source>
</evidence>